<dbReference type="HOGENOM" id="CLU_030115_1_0_1"/>
<dbReference type="OrthoDB" id="10003767at2759"/>
<sequence>MAGKEPHRYQGERDNPGPFVSTKDFINYQYYILSDACRLPSEDLERAQAEEELLPSPVWQSRFLPFYCWHNRLGVFRNGAVGIFTPRLWITGHGRDGYINLYTDTNANEFYAALGTKAATSENCAQLMQEWNRQAQVAFPIVQISRQPETLLHVFYRFIFRMFFQRDREQVVLEFFAQNNQNGTLAEEIRHRVENSRNYVQYLREHGLQIVDKEAEKRREELLAKLKSGIASLDDKYGPNNQAGRCDFAPSSIAPDPATPPT</sequence>
<protein>
    <submittedName>
        <fullName evidence="2">Uncharacterized protein</fullName>
    </submittedName>
</protein>
<accession>E9E5R6</accession>
<dbReference type="GeneID" id="19249525"/>
<evidence type="ECO:0000313" key="2">
    <source>
        <dbReference type="EMBL" id="EFY88779.1"/>
    </source>
</evidence>
<dbReference type="KEGG" id="maw:19249525"/>
<name>E9E5R6_METAQ</name>
<feature type="region of interest" description="Disordered" evidence="1">
    <location>
        <begin position="232"/>
        <end position="262"/>
    </location>
</feature>
<gene>
    <name evidence="2" type="ORF">MAC_05214</name>
</gene>
<keyword evidence="3" id="KW-1185">Reference proteome</keyword>
<evidence type="ECO:0000256" key="1">
    <source>
        <dbReference type="SAM" id="MobiDB-lite"/>
    </source>
</evidence>
<dbReference type="Proteomes" id="UP000002499">
    <property type="component" value="Unassembled WGS sequence"/>
</dbReference>
<dbReference type="AlphaFoldDB" id="E9E5R6"/>
<evidence type="ECO:0000313" key="3">
    <source>
        <dbReference type="Proteomes" id="UP000002499"/>
    </source>
</evidence>
<dbReference type="InParanoid" id="E9E5R6"/>
<proteinExistence type="predicted"/>
<dbReference type="EMBL" id="GL698507">
    <property type="protein sequence ID" value="EFY88779.1"/>
    <property type="molecule type" value="Genomic_DNA"/>
</dbReference>
<organism evidence="3">
    <name type="scientific">Metarhizium acridum (strain CQMa 102)</name>
    <dbReference type="NCBI Taxonomy" id="655827"/>
    <lineage>
        <taxon>Eukaryota</taxon>
        <taxon>Fungi</taxon>
        <taxon>Dikarya</taxon>
        <taxon>Ascomycota</taxon>
        <taxon>Pezizomycotina</taxon>
        <taxon>Sordariomycetes</taxon>
        <taxon>Hypocreomycetidae</taxon>
        <taxon>Hypocreales</taxon>
        <taxon>Clavicipitaceae</taxon>
        <taxon>Metarhizium</taxon>
    </lineage>
</organism>
<reference evidence="2 3" key="1">
    <citation type="journal article" date="2011" name="PLoS Genet.">
        <title>Genome sequencing and comparative transcriptomics of the model entomopathogenic fungi Metarhizium anisopliae and M. acridum.</title>
        <authorList>
            <person name="Gao Q."/>
            <person name="Jin K."/>
            <person name="Ying S.H."/>
            <person name="Zhang Y."/>
            <person name="Xiao G."/>
            <person name="Shang Y."/>
            <person name="Duan Z."/>
            <person name="Hu X."/>
            <person name="Xie X.Q."/>
            <person name="Zhou G."/>
            <person name="Peng G."/>
            <person name="Luo Z."/>
            <person name="Huang W."/>
            <person name="Wang B."/>
            <person name="Fang W."/>
            <person name="Wang S."/>
            <person name="Zhong Y."/>
            <person name="Ma L.J."/>
            <person name="St Leger R.J."/>
            <person name="Zhao G.P."/>
            <person name="Pei Y."/>
            <person name="Feng M.G."/>
            <person name="Xia Y."/>
            <person name="Wang C."/>
        </authorList>
    </citation>
    <scope>NUCLEOTIDE SEQUENCE [LARGE SCALE GENOMIC DNA]</scope>
    <source>
        <strain evidence="2 3">CQMa 102</strain>
    </source>
</reference>